<reference evidence="2 3" key="1">
    <citation type="submission" date="2019-08" db="EMBL/GenBank/DDBJ databases">
        <title>Draft genome sequences of two oriental melons (Cucumis melo L. var makuwa).</title>
        <authorList>
            <person name="Kwon S.-Y."/>
        </authorList>
    </citation>
    <scope>NUCLEOTIDE SEQUENCE [LARGE SCALE GENOMIC DNA]</scope>
    <source>
        <strain evidence="3">cv. Chang Bougi</strain>
        <tissue evidence="2">Leaf</tissue>
    </source>
</reference>
<feature type="domain" description="Retrovirus-related Pol polyprotein from transposon TNT 1-94-like beta-barrel" evidence="1">
    <location>
        <begin position="29"/>
        <end position="75"/>
    </location>
</feature>
<dbReference type="Pfam" id="PF22936">
    <property type="entry name" value="Pol_BBD"/>
    <property type="match status" value="1"/>
</dbReference>
<gene>
    <name evidence="2" type="ORF">E5676_scaffold208G001280</name>
</gene>
<name>A0A5D3E3I8_CUCMM</name>
<protein>
    <submittedName>
        <fullName evidence="2">Gag-pol polyprotein</fullName>
    </submittedName>
</protein>
<dbReference type="InterPro" id="IPR054722">
    <property type="entry name" value="PolX-like_BBD"/>
</dbReference>
<dbReference type="Proteomes" id="UP000321947">
    <property type="component" value="Unassembled WGS sequence"/>
</dbReference>
<evidence type="ECO:0000313" key="3">
    <source>
        <dbReference type="Proteomes" id="UP000321947"/>
    </source>
</evidence>
<evidence type="ECO:0000259" key="1">
    <source>
        <dbReference type="Pfam" id="PF22936"/>
    </source>
</evidence>
<dbReference type="EMBL" id="SSTD01001237">
    <property type="protein sequence ID" value="TYK29875.1"/>
    <property type="molecule type" value="Genomic_DNA"/>
</dbReference>
<evidence type="ECO:0000313" key="2">
    <source>
        <dbReference type="EMBL" id="TYK29875.1"/>
    </source>
</evidence>
<organism evidence="2 3">
    <name type="scientific">Cucumis melo var. makuwa</name>
    <name type="common">Oriental melon</name>
    <dbReference type="NCBI Taxonomy" id="1194695"/>
    <lineage>
        <taxon>Eukaryota</taxon>
        <taxon>Viridiplantae</taxon>
        <taxon>Streptophyta</taxon>
        <taxon>Embryophyta</taxon>
        <taxon>Tracheophyta</taxon>
        <taxon>Spermatophyta</taxon>
        <taxon>Magnoliopsida</taxon>
        <taxon>eudicotyledons</taxon>
        <taxon>Gunneridae</taxon>
        <taxon>Pentapetalae</taxon>
        <taxon>rosids</taxon>
        <taxon>fabids</taxon>
        <taxon>Cucurbitales</taxon>
        <taxon>Cucurbitaceae</taxon>
        <taxon>Benincaseae</taxon>
        <taxon>Cucumis</taxon>
    </lineage>
</organism>
<sequence>MVYMWRAKEVQNKCNVELTSFRSSAKENWYFDGGSSKHMTGEKNYIPNLKVISSQEVRFGDGAFSKIVGKRALNFPSLQTLNNMMLVEGFMKI</sequence>
<proteinExistence type="predicted"/>
<accession>A0A5D3E3I8</accession>
<comment type="caution">
    <text evidence="2">The sequence shown here is derived from an EMBL/GenBank/DDBJ whole genome shotgun (WGS) entry which is preliminary data.</text>
</comment>
<dbReference type="AlphaFoldDB" id="A0A5D3E3I8"/>